<organism evidence="4 5">
    <name type="scientific">Ignelater luminosus</name>
    <name type="common">Cucubano</name>
    <name type="synonym">Pyrophorus luminosus</name>
    <dbReference type="NCBI Taxonomy" id="2038154"/>
    <lineage>
        <taxon>Eukaryota</taxon>
        <taxon>Metazoa</taxon>
        <taxon>Ecdysozoa</taxon>
        <taxon>Arthropoda</taxon>
        <taxon>Hexapoda</taxon>
        <taxon>Insecta</taxon>
        <taxon>Pterygota</taxon>
        <taxon>Neoptera</taxon>
        <taxon>Endopterygota</taxon>
        <taxon>Coleoptera</taxon>
        <taxon>Polyphaga</taxon>
        <taxon>Elateriformia</taxon>
        <taxon>Elateroidea</taxon>
        <taxon>Elateridae</taxon>
        <taxon>Agrypninae</taxon>
        <taxon>Pyrophorini</taxon>
        <taxon>Ignelater</taxon>
    </lineage>
</organism>
<protein>
    <submittedName>
        <fullName evidence="4">Uncharacterized protein</fullName>
    </submittedName>
</protein>
<evidence type="ECO:0000313" key="4">
    <source>
        <dbReference type="EMBL" id="KAF2881190.1"/>
    </source>
</evidence>
<comment type="caution">
    <text evidence="4">The sequence shown here is derived from an EMBL/GenBank/DDBJ whole genome shotgun (WGS) entry which is preliminary data.</text>
</comment>
<dbReference type="Proteomes" id="UP000801492">
    <property type="component" value="Unassembled WGS sequence"/>
</dbReference>
<dbReference type="AlphaFoldDB" id="A0A8K0FWE1"/>
<feature type="region of interest" description="Disordered" evidence="2">
    <location>
        <begin position="173"/>
        <end position="197"/>
    </location>
</feature>
<feature type="signal peptide" evidence="3">
    <location>
        <begin position="1"/>
        <end position="28"/>
    </location>
</feature>
<keyword evidence="3" id="KW-0732">Signal</keyword>
<feature type="compositionally biased region" description="Basic and acidic residues" evidence="2">
    <location>
        <begin position="188"/>
        <end position="197"/>
    </location>
</feature>
<evidence type="ECO:0000256" key="1">
    <source>
        <dbReference type="SAM" id="Coils"/>
    </source>
</evidence>
<gene>
    <name evidence="4" type="ORF">ILUMI_24974</name>
</gene>
<proteinExistence type="predicted"/>
<keyword evidence="1" id="KW-0175">Coiled coil</keyword>
<sequence>MRFYWEYLRGPCLGPLLFLLFVNDLTKSVTDAAQPATPQQSAQCTLNMLLVELKKLTAEKRRTRARWQRTQAPADRTTYNRISNQLKAKIRDLREKSFNEYVKNFNRFDNTLWKRIKSTKKPKLQNPPVRNSSLPAAEWARSDKDKAKLFADHLAVTFTPNDDEVDDEIARHLSNIPPNLPPIKSCKHKESPGDRYEHDVSTINHENETVESANNCTVQKLRETTPQLSTSKESFGSSEADPPLDNFKELTDWEIRERTPEPSTSKENCHSSKRKFISTFVIRPLQKVGKRKTTNKRRKKSQVLTDTPVKDQLEKALMLRTKNKTVKQRIAACMKTSITKKQVTLVESSLDESENISYHDTDDNMDLEDFTVKNENFPTITSYKTLPYFFYFSI</sequence>
<evidence type="ECO:0000313" key="5">
    <source>
        <dbReference type="Proteomes" id="UP000801492"/>
    </source>
</evidence>
<dbReference type="OrthoDB" id="6781747at2759"/>
<keyword evidence="5" id="KW-1185">Reference proteome</keyword>
<feature type="coiled-coil region" evidence="1">
    <location>
        <begin position="46"/>
        <end position="96"/>
    </location>
</feature>
<name>A0A8K0FWE1_IGNLU</name>
<reference evidence="4" key="1">
    <citation type="submission" date="2019-08" db="EMBL/GenBank/DDBJ databases">
        <title>The genome of the North American firefly Photinus pyralis.</title>
        <authorList>
            <consortium name="Photinus pyralis genome working group"/>
            <person name="Fallon T.R."/>
            <person name="Sander Lower S.E."/>
            <person name="Weng J.-K."/>
        </authorList>
    </citation>
    <scope>NUCLEOTIDE SEQUENCE</scope>
    <source>
        <strain evidence="4">TRF0915ILg1</strain>
        <tissue evidence="4">Whole body</tissue>
    </source>
</reference>
<evidence type="ECO:0000256" key="2">
    <source>
        <dbReference type="SAM" id="MobiDB-lite"/>
    </source>
</evidence>
<dbReference type="EMBL" id="VTPC01090848">
    <property type="protein sequence ID" value="KAF2881190.1"/>
    <property type="molecule type" value="Genomic_DNA"/>
</dbReference>
<accession>A0A8K0FWE1</accession>
<feature type="chain" id="PRO_5035422577" evidence="3">
    <location>
        <begin position="29"/>
        <end position="394"/>
    </location>
</feature>
<evidence type="ECO:0000256" key="3">
    <source>
        <dbReference type="SAM" id="SignalP"/>
    </source>
</evidence>